<dbReference type="EMBL" id="PDKN01000007">
    <property type="protein sequence ID" value="RXJ55455.1"/>
    <property type="molecule type" value="Genomic_DNA"/>
</dbReference>
<dbReference type="Pfam" id="PF05437">
    <property type="entry name" value="AzlD"/>
    <property type="match status" value="1"/>
</dbReference>
<accession>A0A4Q0XNG1</accession>
<keyword evidence="1" id="KW-1133">Transmembrane helix</keyword>
<organism evidence="2 3">
    <name type="scientific">Candidatus Marinarcus aquaticus</name>
    <dbReference type="NCBI Taxonomy" id="2044504"/>
    <lineage>
        <taxon>Bacteria</taxon>
        <taxon>Pseudomonadati</taxon>
        <taxon>Campylobacterota</taxon>
        <taxon>Epsilonproteobacteria</taxon>
        <taxon>Campylobacterales</taxon>
        <taxon>Arcobacteraceae</taxon>
        <taxon>Candidatus Marinarcus</taxon>
    </lineage>
</organism>
<feature type="transmembrane region" description="Helical" evidence="1">
    <location>
        <begin position="36"/>
        <end position="55"/>
    </location>
</feature>
<keyword evidence="1" id="KW-0812">Transmembrane</keyword>
<protein>
    <submittedName>
        <fullName evidence="2">Branched-chain amino acid ABC transporter</fullName>
    </submittedName>
</protein>
<reference evidence="2 3" key="1">
    <citation type="submission" date="2017-10" db="EMBL/GenBank/DDBJ databases">
        <title>Genomics of the genus Arcobacter.</title>
        <authorList>
            <person name="Perez-Cataluna A."/>
            <person name="Figueras M.J."/>
        </authorList>
    </citation>
    <scope>NUCLEOTIDE SEQUENCE [LARGE SCALE GENOMIC DNA]</scope>
    <source>
        <strain evidence="2 3">CECT 8987</strain>
    </source>
</reference>
<keyword evidence="1" id="KW-0472">Membrane</keyword>
<dbReference type="RefSeq" id="WP_128996739.1">
    <property type="nucleotide sequence ID" value="NZ_PDKN01000007.1"/>
</dbReference>
<evidence type="ECO:0000313" key="2">
    <source>
        <dbReference type="EMBL" id="RXJ55455.1"/>
    </source>
</evidence>
<name>A0A4Q0XNG1_9BACT</name>
<proteinExistence type="predicted"/>
<sequence>MTHTEIFLAIAVMAAANLLTRVLPFIFFVKKTPPEWIVFIEKSFPPIIMTILIFYTLSHIEFENELYGFKELSAILITAFLHIKLNNYLISICVGTLSYMGLVQFL</sequence>
<dbReference type="Proteomes" id="UP000290657">
    <property type="component" value="Unassembled WGS sequence"/>
</dbReference>
<dbReference type="PIRSF" id="PIRSF003203">
    <property type="entry name" value="AzlD"/>
    <property type="match status" value="1"/>
</dbReference>
<evidence type="ECO:0000256" key="1">
    <source>
        <dbReference type="SAM" id="Phobius"/>
    </source>
</evidence>
<gene>
    <name evidence="2" type="ORF">CRV04_10145</name>
</gene>
<comment type="caution">
    <text evidence="2">The sequence shown here is derived from an EMBL/GenBank/DDBJ whole genome shotgun (WGS) entry which is preliminary data.</text>
</comment>
<feature type="transmembrane region" description="Helical" evidence="1">
    <location>
        <begin position="6"/>
        <end position="29"/>
    </location>
</feature>
<keyword evidence="3" id="KW-1185">Reference proteome</keyword>
<dbReference type="AlphaFoldDB" id="A0A4Q0XNG1"/>
<feature type="transmembrane region" description="Helical" evidence="1">
    <location>
        <begin position="75"/>
        <end position="102"/>
    </location>
</feature>
<dbReference type="InterPro" id="IPR008407">
    <property type="entry name" value="Brnchd-chn_aa_trnsp_AzlD"/>
</dbReference>
<dbReference type="OrthoDB" id="5347742at2"/>
<evidence type="ECO:0000313" key="3">
    <source>
        <dbReference type="Proteomes" id="UP000290657"/>
    </source>
</evidence>